<organism evidence="1 4">
    <name type="scientific">Pseudoduganella albidiflava</name>
    <dbReference type="NCBI Taxonomy" id="321983"/>
    <lineage>
        <taxon>Bacteria</taxon>
        <taxon>Pseudomonadati</taxon>
        <taxon>Pseudomonadota</taxon>
        <taxon>Betaproteobacteria</taxon>
        <taxon>Burkholderiales</taxon>
        <taxon>Oxalobacteraceae</taxon>
        <taxon>Telluria group</taxon>
        <taxon>Pseudoduganella</taxon>
    </lineage>
</organism>
<accession>A0A411X132</accession>
<dbReference type="Proteomes" id="UP000628442">
    <property type="component" value="Unassembled WGS sequence"/>
</dbReference>
<evidence type="ECO:0000313" key="3">
    <source>
        <dbReference type="Proteomes" id="UP000292307"/>
    </source>
</evidence>
<dbReference type="RefSeq" id="WP_131146782.1">
    <property type="nucleotide sequence ID" value="NZ_BMWV01000024.1"/>
</dbReference>
<protein>
    <submittedName>
        <fullName evidence="1">Uncharacterized protein</fullName>
    </submittedName>
</protein>
<proteinExistence type="predicted"/>
<evidence type="ECO:0000313" key="1">
    <source>
        <dbReference type="EMBL" id="GGY68761.1"/>
    </source>
</evidence>
<dbReference type="OrthoDB" id="8759219at2"/>
<dbReference type="AlphaFoldDB" id="A0A411X132"/>
<reference evidence="1" key="1">
    <citation type="journal article" date="2014" name="Int. J. Syst. Evol. Microbiol.">
        <title>Complete genome sequence of Corynebacterium casei LMG S-19264T (=DSM 44701T), isolated from a smear-ripened cheese.</title>
        <authorList>
            <consortium name="US DOE Joint Genome Institute (JGI-PGF)"/>
            <person name="Walter F."/>
            <person name="Albersmeier A."/>
            <person name="Kalinowski J."/>
            <person name="Ruckert C."/>
        </authorList>
    </citation>
    <scope>NUCLEOTIDE SEQUENCE</scope>
    <source>
        <strain evidence="1">KCTC 12343</strain>
    </source>
</reference>
<keyword evidence="3" id="KW-1185">Reference proteome</keyword>
<name>A0A411X132_9BURK</name>
<sequence length="66" mass="7066">MNALKHMEAIFFTVAAVGVSFAIATSETQPLVVAADRPLFIHPDVQMPVVTVAAKRLTAAEKAELM</sequence>
<evidence type="ECO:0000313" key="2">
    <source>
        <dbReference type="EMBL" id="QBI02671.1"/>
    </source>
</evidence>
<dbReference type="Proteomes" id="UP000292307">
    <property type="component" value="Chromosome"/>
</dbReference>
<reference evidence="2 3" key="2">
    <citation type="submission" date="2019-02" db="EMBL/GenBank/DDBJ databases">
        <title>Draft Genome Sequences of Six Type Strains of the Genus Massilia.</title>
        <authorList>
            <person name="Miess H."/>
            <person name="Frediansyhah A."/>
            <person name="Gross H."/>
        </authorList>
    </citation>
    <scope>NUCLEOTIDE SEQUENCE [LARGE SCALE GENOMIC DNA]</scope>
    <source>
        <strain evidence="2 3">DSM 17472</strain>
    </source>
</reference>
<dbReference type="EMBL" id="BMWV01000024">
    <property type="protein sequence ID" value="GGY68761.1"/>
    <property type="molecule type" value="Genomic_DNA"/>
</dbReference>
<dbReference type="EMBL" id="CP036401">
    <property type="protein sequence ID" value="QBI02671.1"/>
    <property type="molecule type" value="Genomic_DNA"/>
</dbReference>
<evidence type="ECO:0000313" key="4">
    <source>
        <dbReference type="Proteomes" id="UP000628442"/>
    </source>
</evidence>
<gene>
    <name evidence="2" type="ORF">EYF70_18840</name>
    <name evidence="1" type="ORF">GCM10007387_58670</name>
</gene>
<reference evidence="1" key="3">
    <citation type="submission" date="2022-12" db="EMBL/GenBank/DDBJ databases">
        <authorList>
            <person name="Sun Q."/>
            <person name="Kim S."/>
        </authorList>
    </citation>
    <scope>NUCLEOTIDE SEQUENCE</scope>
    <source>
        <strain evidence="1">KCTC 12343</strain>
    </source>
</reference>